<dbReference type="PANTHER" id="PTHR22603">
    <property type="entry name" value="CHOLINE/ETHANOALAMINE KINASE"/>
    <property type="match status" value="1"/>
</dbReference>
<keyword evidence="2" id="KW-0808">Transferase</keyword>
<keyword evidence="2" id="KW-0418">Kinase</keyword>
<evidence type="ECO:0000313" key="3">
    <source>
        <dbReference type="Proteomes" id="UP000193560"/>
    </source>
</evidence>
<dbReference type="GO" id="GO:0004103">
    <property type="term" value="F:choline kinase activity"/>
    <property type="evidence" value="ECO:0007669"/>
    <property type="project" value="TreeGrafter"/>
</dbReference>
<protein>
    <submittedName>
        <fullName evidence="2">Kinase-like domain-containing protein</fullName>
    </submittedName>
</protein>
<keyword evidence="3" id="KW-1185">Reference proteome</keyword>
<dbReference type="Gene3D" id="3.90.1200.10">
    <property type="match status" value="1"/>
</dbReference>
<dbReference type="Proteomes" id="UP000193560">
    <property type="component" value="Unassembled WGS sequence"/>
</dbReference>
<dbReference type="CDD" id="cd05157">
    <property type="entry name" value="ETNK_euk"/>
    <property type="match status" value="1"/>
</dbReference>
<dbReference type="InterPro" id="IPR011009">
    <property type="entry name" value="Kinase-like_dom_sf"/>
</dbReference>
<reference evidence="2 3" key="1">
    <citation type="submission" date="2016-07" db="EMBL/GenBank/DDBJ databases">
        <title>Pervasive Adenine N6-methylation of Active Genes in Fungi.</title>
        <authorList>
            <consortium name="DOE Joint Genome Institute"/>
            <person name="Mondo S.J."/>
            <person name="Dannebaum R.O."/>
            <person name="Kuo R.C."/>
            <person name="Labutti K."/>
            <person name="Haridas S."/>
            <person name="Kuo A."/>
            <person name="Salamov A."/>
            <person name="Ahrendt S.R."/>
            <person name="Lipzen A."/>
            <person name="Sullivan W."/>
            <person name="Andreopoulos W.B."/>
            <person name="Clum A."/>
            <person name="Lindquist E."/>
            <person name="Daum C."/>
            <person name="Ramamoorthy G.K."/>
            <person name="Gryganskyi A."/>
            <person name="Culley D."/>
            <person name="Magnuson J.K."/>
            <person name="James T.Y."/>
            <person name="O'Malley M.A."/>
            <person name="Stajich J.E."/>
            <person name="Spatafora J.W."/>
            <person name="Visel A."/>
            <person name="Grigoriev I.V."/>
        </authorList>
    </citation>
    <scope>NUCLEOTIDE SEQUENCE [LARGE SCALE GENOMIC DNA]</scope>
    <source>
        <strain evidence="2 3">NRRL 1336</strain>
    </source>
</reference>
<gene>
    <name evidence="2" type="ORF">BCR42DRAFT_404528</name>
</gene>
<dbReference type="Gene3D" id="3.30.200.20">
    <property type="entry name" value="Phosphorylase Kinase, domain 1"/>
    <property type="match status" value="1"/>
</dbReference>
<dbReference type="PANTHER" id="PTHR22603:SF93">
    <property type="entry name" value="RE24176P"/>
    <property type="match status" value="1"/>
</dbReference>
<comment type="similarity">
    <text evidence="1">Belongs to the choline/ethanolamine kinase family.</text>
</comment>
<sequence length="333" mass="37872">MLFPHLAHLSIAKLQRVSGALTNAVFFVTLTNNQRYVLRVYGSGCDQLLDRDNELLWLARLTPLKIGAKLLGTFDNGRFEEYLPSTTLTHACLRDPTTSVQIATLLAQLHSIVQVHPPTQSSPLHTNPALEIWPQIRKWYSLLQNNSSSSPSSLSSGKAVAGITWDEIEAYQRFLDRVQSPIVFAHNDLQYGNILRMKSTGDLVAVDFEYAGYNPRGYDLANHMIEWQYNYHGEHPALASPQHAPRRHQQISFVKAYLANHHLKSTTTVDQLLYEIDCWSVVCHLCWGLWGLIQLHQSEIDFDYAAYSAQRLTMFQQALQRIRNKSNITTPSK</sequence>
<organism evidence="2 3">
    <name type="scientific">Absidia repens</name>
    <dbReference type="NCBI Taxonomy" id="90262"/>
    <lineage>
        <taxon>Eukaryota</taxon>
        <taxon>Fungi</taxon>
        <taxon>Fungi incertae sedis</taxon>
        <taxon>Mucoromycota</taxon>
        <taxon>Mucoromycotina</taxon>
        <taxon>Mucoromycetes</taxon>
        <taxon>Mucorales</taxon>
        <taxon>Cunninghamellaceae</taxon>
        <taxon>Absidia</taxon>
    </lineage>
</organism>
<dbReference type="Pfam" id="PF01633">
    <property type="entry name" value="Choline_kinase"/>
    <property type="match status" value="1"/>
</dbReference>
<dbReference type="GO" id="GO:0005737">
    <property type="term" value="C:cytoplasm"/>
    <property type="evidence" value="ECO:0007669"/>
    <property type="project" value="TreeGrafter"/>
</dbReference>
<dbReference type="SUPFAM" id="SSF56112">
    <property type="entry name" value="Protein kinase-like (PK-like)"/>
    <property type="match status" value="1"/>
</dbReference>
<proteinExistence type="inferred from homology"/>
<evidence type="ECO:0000256" key="1">
    <source>
        <dbReference type="ARBA" id="ARBA00038211"/>
    </source>
</evidence>
<dbReference type="GO" id="GO:0004305">
    <property type="term" value="F:ethanolamine kinase activity"/>
    <property type="evidence" value="ECO:0007669"/>
    <property type="project" value="TreeGrafter"/>
</dbReference>
<accession>A0A1X2IW93</accession>
<dbReference type="EMBL" id="MCGE01000003">
    <property type="protein sequence ID" value="ORZ23335.1"/>
    <property type="molecule type" value="Genomic_DNA"/>
</dbReference>
<name>A0A1X2IW93_9FUNG</name>
<evidence type="ECO:0000313" key="2">
    <source>
        <dbReference type="EMBL" id="ORZ23335.1"/>
    </source>
</evidence>
<dbReference type="STRING" id="90262.A0A1X2IW93"/>
<dbReference type="OrthoDB" id="10267235at2759"/>
<comment type="caution">
    <text evidence="2">The sequence shown here is derived from an EMBL/GenBank/DDBJ whole genome shotgun (WGS) entry which is preliminary data.</text>
</comment>
<dbReference type="AlphaFoldDB" id="A0A1X2IW93"/>
<dbReference type="GO" id="GO:0006646">
    <property type="term" value="P:phosphatidylethanolamine biosynthetic process"/>
    <property type="evidence" value="ECO:0007669"/>
    <property type="project" value="TreeGrafter"/>
</dbReference>